<evidence type="ECO:0008006" key="4">
    <source>
        <dbReference type="Google" id="ProtNLM"/>
    </source>
</evidence>
<name>A0A7U6GL02_9GAMM</name>
<dbReference type="Proteomes" id="UP000031631">
    <property type="component" value="Chromosome"/>
</dbReference>
<feature type="region of interest" description="Disordered" evidence="1">
    <location>
        <begin position="345"/>
        <end position="364"/>
    </location>
</feature>
<dbReference type="Gene3D" id="2.60.120.380">
    <property type="match status" value="1"/>
</dbReference>
<organism evidence="2 3">
    <name type="scientific">Thiolapillus brandeum</name>
    <dbReference type="NCBI Taxonomy" id="1076588"/>
    <lineage>
        <taxon>Bacteria</taxon>
        <taxon>Pseudomonadati</taxon>
        <taxon>Pseudomonadota</taxon>
        <taxon>Gammaproteobacteria</taxon>
        <taxon>Chromatiales</taxon>
        <taxon>Sedimenticolaceae</taxon>
        <taxon>Thiolapillus</taxon>
    </lineage>
</organism>
<reference evidence="2 3" key="1">
    <citation type="journal article" date="2014" name="PLoS ONE">
        <title>Physiological and genomic features of a novel sulfur-oxidizing gammaproteobacterium belonging to a previously uncultivated symbiotic lineage isolated from a hydrothermal vent.</title>
        <authorList>
            <person name="Nunoura T."/>
            <person name="Takaki Y."/>
            <person name="Kazama H."/>
            <person name="Kakuta J."/>
            <person name="Shimamura S."/>
            <person name="Makita H."/>
            <person name="Hirai M."/>
            <person name="Miyazaki M."/>
            <person name="Takai K."/>
        </authorList>
    </citation>
    <scope>NUCLEOTIDE SEQUENCE [LARGE SCALE GENOMIC DNA]</scope>
    <source>
        <strain evidence="2 3">Hiromi1</strain>
    </source>
</reference>
<feature type="region of interest" description="Disordered" evidence="1">
    <location>
        <begin position="183"/>
        <end position="209"/>
    </location>
</feature>
<evidence type="ECO:0000313" key="3">
    <source>
        <dbReference type="Proteomes" id="UP000031631"/>
    </source>
</evidence>
<protein>
    <recommendedName>
        <fullName evidence="4">Peptidase C-terminal archaeal/bacterial domain-containing protein</fullName>
    </recommendedName>
</protein>
<dbReference type="KEGG" id="tbn:TBH_C2697"/>
<sequence>MKTLQSTQTMRSQDQEAHQAQLLRRMKVKNSLKKTVRWSTLASALGLLSIPVFQAQAAIFWPGGTGNPNKNQDFQEGYDTGTQDCRDAPIACGVKLYPMIKEQGYGETEPNDHILNADGLLLGQFYHGNTLGAFDEDWYYVTTDKPSQKLTVYFLADPGNFTDTGGWVLRVRDLNGNIIAAFDSSTGNADAGGQNAGDGGDTPQNTSPVDSAKITEVTLGKTGTYYISVASKENGGDYRGYNIAARLENTGQVTANPDENRFDTETEPNNDTNHADPLRSHVAMVGTFGRTLIKKTKITTPAKTDYEYFYKGCTAEKLADPANSTWYGFNDNSCDCDVTKDPVTGDPLDPVHPDPNDVDPPGGNPIPPAQIDNPDFACYAEETITPAKTEWIGIFSYDTDVYSYTSEGNEQLRIQICTRTECEFDRVHLKVQRGDTEVLLMDGPIEPGQVIDLGASLPGEYFFTFRAEKTGIDSDTGDPKVIDLVGPYDVLLMGTKMPNKAQ</sequence>
<evidence type="ECO:0000313" key="2">
    <source>
        <dbReference type="EMBL" id="BAO45602.1"/>
    </source>
</evidence>
<keyword evidence="3" id="KW-1185">Reference proteome</keyword>
<gene>
    <name evidence="2" type="ORF">TBH_C2697</name>
</gene>
<dbReference type="EMBL" id="AP012273">
    <property type="protein sequence ID" value="BAO45602.1"/>
    <property type="molecule type" value="Genomic_DNA"/>
</dbReference>
<dbReference type="AlphaFoldDB" id="A0A7U6GL02"/>
<proteinExistence type="predicted"/>
<feature type="region of interest" description="Disordered" evidence="1">
    <location>
        <begin position="254"/>
        <end position="277"/>
    </location>
</feature>
<accession>A0A7U6GL02</accession>
<evidence type="ECO:0000256" key="1">
    <source>
        <dbReference type="SAM" id="MobiDB-lite"/>
    </source>
</evidence>